<dbReference type="GO" id="GO:0008106">
    <property type="term" value="F:alcohol dehydrogenase (NADP+) activity"/>
    <property type="evidence" value="ECO:0007669"/>
    <property type="project" value="UniProtKB-ARBA"/>
</dbReference>
<protein>
    <submittedName>
        <fullName evidence="6">Zn-dependent alcohol dehydrogenase</fullName>
    </submittedName>
</protein>
<keyword evidence="2" id="KW-0479">Metal-binding</keyword>
<keyword evidence="7" id="KW-1185">Reference proteome</keyword>
<evidence type="ECO:0000256" key="4">
    <source>
        <dbReference type="ARBA" id="ARBA00023002"/>
    </source>
</evidence>
<keyword evidence="3" id="KW-0862">Zinc</keyword>
<name>M9M6U2_PAEPP</name>
<dbReference type="InterPro" id="IPR036291">
    <property type="entry name" value="NAD(P)-bd_dom_sf"/>
</dbReference>
<evidence type="ECO:0000313" key="6">
    <source>
        <dbReference type="EMBL" id="GAC43328.1"/>
    </source>
</evidence>
<organism evidence="6 7">
    <name type="scientific">Paenibacillus popilliae ATCC 14706</name>
    <dbReference type="NCBI Taxonomy" id="1212764"/>
    <lineage>
        <taxon>Bacteria</taxon>
        <taxon>Bacillati</taxon>
        <taxon>Bacillota</taxon>
        <taxon>Bacilli</taxon>
        <taxon>Bacillales</taxon>
        <taxon>Paenibacillaceae</taxon>
        <taxon>Paenibacillus</taxon>
    </lineage>
</organism>
<comment type="caution">
    <text evidence="6">The sequence shown here is derived from an EMBL/GenBank/DDBJ whole genome shotgun (WGS) entry which is preliminary data.</text>
</comment>
<proteinExistence type="predicted"/>
<dbReference type="FunFam" id="3.40.50.720:FF:000022">
    <property type="entry name" value="Cinnamyl alcohol dehydrogenase"/>
    <property type="match status" value="1"/>
</dbReference>
<evidence type="ECO:0000313" key="7">
    <source>
        <dbReference type="Proteomes" id="UP000029453"/>
    </source>
</evidence>
<dbReference type="Gene3D" id="3.40.50.720">
    <property type="entry name" value="NAD(P)-binding Rossmann-like Domain"/>
    <property type="match status" value="1"/>
</dbReference>
<dbReference type="SUPFAM" id="SSF51735">
    <property type="entry name" value="NAD(P)-binding Rossmann-fold domains"/>
    <property type="match status" value="1"/>
</dbReference>
<reference evidence="6 7" key="1">
    <citation type="submission" date="2012-10" db="EMBL/GenBank/DDBJ databases">
        <title>Draft Genome Sequence of Paenibacillus popilliae ATCC 14706T.</title>
        <authorList>
            <person name="Iiyama K."/>
            <person name="Mori K."/>
            <person name="Mon H."/>
            <person name="Chieda Y."/>
            <person name="Lee J.M."/>
            <person name="Kusakabe T."/>
            <person name="Tashiro K."/>
            <person name="Asano S."/>
            <person name="Yasunaga-Aoki C."/>
            <person name="Shimizu S."/>
        </authorList>
    </citation>
    <scope>NUCLEOTIDE SEQUENCE [LARGE SCALE GENOMIC DNA]</scope>
    <source>
        <strain evidence="6 7">ATCC 14706</strain>
    </source>
</reference>
<dbReference type="EMBL" id="BALG01000186">
    <property type="protein sequence ID" value="GAC43328.1"/>
    <property type="molecule type" value="Genomic_DNA"/>
</dbReference>
<evidence type="ECO:0000256" key="3">
    <source>
        <dbReference type="ARBA" id="ARBA00022833"/>
    </source>
</evidence>
<dbReference type="Proteomes" id="UP000029453">
    <property type="component" value="Unassembled WGS sequence"/>
</dbReference>
<dbReference type="AlphaFoldDB" id="M9M6U2"/>
<feature type="domain" description="Alcohol dehydrogenase-like C-terminal" evidence="5">
    <location>
        <begin position="36"/>
        <end position="129"/>
    </location>
</feature>
<keyword evidence="4" id="KW-0560">Oxidoreductase</keyword>
<sequence length="143" mass="15465">MDVASPLLCAGITTYSPLKHWNAGPGKKVAILGMGGLGHLAVQFAHTMGAEVTVLSHSMNKKEEALAFGANHYYATTDPATFTELASQFDLILNTVSANIDVDAFLSILNVDGALVNLGLPNKPDQYHVLRNPLENFNWIIWT</sequence>
<dbReference type="InterPro" id="IPR047109">
    <property type="entry name" value="CAD-like"/>
</dbReference>
<evidence type="ECO:0000256" key="2">
    <source>
        <dbReference type="ARBA" id="ARBA00022723"/>
    </source>
</evidence>
<evidence type="ECO:0000256" key="1">
    <source>
        <dbReference type="ARBA" id="ARBA00001947"/>
    </source>
</evidence>
<evidence type="ECO:0000259" key="5">
    <source>
        <dbReference type="Pfam" id="PF00107"/>
    </source>
</evidence>
<dbReference type="Pfam" id="PF00107">
    <property type="entry name" value="ADH_zinc_N"/>
    <property type="match status" value="1"/>
</dbReference>
<dbReference type="GO" id="GO:0046872">
    <property type="term" value="F:metal ion binding"/>
    <property type="evidence" value="ECO:0007669"/>
    <property type="project" value="UniProtKB-KW"/>
</dbReference>
<dbReference type="InterPro" id="IPR013149">
    <property type="entry name" value="ADH-like_C"/>
</dbReference>
<dbReference type="PANTHER" id="PTHR42683">
    <property type="entry name" value="ALDEHYDE REDUCTASE"/>
    <property type="match status" value="1"/>
</dbReference>
<comment type="cofactor">
    <cofactor evidence="1">
        <name>Zn(2+)</name>
        <dbReference type="ChEBI" id="CHEBI:29105"/>
    </cofactor>
</comment>
<gene>
    <name evidence="6" type="ORF">PPOP_2695</name>
</gene>
<accession>M9M6U2</accession>